<protein>
    <submittedName>
        <fullName evidence="3">DUF2304 domain-containing protein</fullName>
    </submittedName>
</protein>
<organism evidence="3 4">
    <name type="scientific">Pseudohalioglobus sediminis</name>
    <dbReference type="NCBI Taxonomy" id="2606449"/>
    <lineage>
        <taxon>Bacteria</taxon>
        <taxon>Pseudomonadati</taxon>
        <taxon>Pseudomonadota</taxon>
        <taxon>Gammaproteobacteria</taxon>
        <taxon>Cellvibrionales</taxon>
        <taxon>Halieaceae</taxon>
        <taxon>Pseudohalioglobus</taxon>
    </lineage>
</organism>
<dbReference type="Proteomes" id="UP000323708">
    <property type="component" value="Unassembled WGS sequence"/>
</dbReference>
<dbReference type="RefSeq" id="WP_149612509.1">
    <property type="nucleotide sequence ID" value="NZ_VTUX01000008.1"/>
</dbReference>
<accession>A0A5B0WSK7</accession>
<feature type="transmembrane region" description="Helical" evidence="2">
    <location>
        <begin position="66"/>
        <end position="84"/>
    </location>
</feature>
<keyword evidence="2" id="KW-0472">Membrane</keyword>
<dbReference type="Pfam" id="PF10066">
    <property type="entry name" value="DUF2304"/>
    <property type="match status" value="1"/>
</dbReference>
<evidence type="ECO:0000256" key="2">
    <source>
        <dbReference type="SAM" id="Phobius"/>
    </source>
</evidence>
<dbReference type="AlphaFoldDB" id="A0A5B0WSK7"/>
<evidence type="ECO:0000313" key="4">
    <source>
        <dbReference type="Proteomes" id="UP000323708"/>
    </source>
</evidence>
<gene>
    <name evidence="3" type="ORF">F0M18_16180</name>
</gene>
<feature type="transmembrane region" description="Helical" evidence="2">
    <location>
        <begin position="34"/>
        <end position="60"/>
    </location>
</feature>
<comment type="caution">
    <text evidence="3">The sequence shown here is derived from an EMBL/GenBank/DDBJ whole genome shotgun (WGS) entry which is preliminary data.</text>
</comment>
<feature type="region of interest" description="Disordered" evidence="1">
    <location>
        <begin position="109"/>
        <end position="130"/>
    </location>
</feature>
<dbReference type="EMBL" id="VTUX01000008">
    <property type="protein sequence ID" value="KAA1189211.1"/>
    <property type="molecule type" value="Genomic_DNA"/>
</dbReference>
<reference evidence="3 4" key="1">
    <citation type="submission" date="2019-09" db="EMBL/GenBank/DDBJ databases">
        <authorList>
            <person name="Chen X.-Y."/>
        </authorList>
    </citation>
    <scope>NUCLEOTIDE SEQUENCE [LARGE SCALE GENOMIC DNA]</scope>
    <source>
        <strain evidence="3 4">NY5</strain>
    </source>
</reference>
<name>A0A5B0WSK7_9GAMM</name>
<proteinExistence type="predicted"/>
<keyword evidence="2" id="KW-0812">Transmembrane</keyword>
<evidence type="ECO:0000313" key="3">
    <source>
        <dbReference type="EMBL" id="KAA1189211.1"/>
    </source>
</evidence>
<keyword evidence="4" id="KW-1185">Reference proteome</keyword>
<feature type="transmembrane region" description="Helical" evidence="2">
    <location>
        <begin position="6"/>
        <end position="22"/>
    </location>
</feature>
<keyword evidence="2" id="KW-1133">Transmembrane helix</keyword>
<sequence length="130" mass="13990">MVSILTGFIGLAVAAVILVLVRRDKLHVNHALGWVLVAAGFALMGFAPGVFDSLAGILGIHYPPTLALTIAIAILTVKILAMDIERSRNEVRTQRLIQKMAILESELSALHRRSEPSGESPPEKPTSIDT</sequence>
<dbReference type="InterPro" id="IPR019277">
    <property type="entry name" value="DUF2304"/>
</dbReference>
<evidence type="ECO:0000256" key="1">
    <source>
        <dbReference type="SAM" id="MobiDB-lite"/>
    </source>
</evidence>